<evidence type="ECO:0000313" key="9">
    <source>
        <dbReference type="Proteomes" id="UP001298753"/>
    </source>
</evidence>
<dbReference type="PIRSF" id="PIRSF006603">
    <property type="entry name" value="DinF"/>
    <property type="match status" value="1"/>
</dbReference>
<protein>
    <submittedName>
        <fullName evidence="8">MATE family efflux transporter</fullName>
    </submittedName>
</protein>
<sequence length="462" mass="48943">MDRNKAEKRMATAPVGRLMLQMGTPMILSMMLQAVYNIVDSYFVANMAENGEIAVNALTLAFPVQMMMVAVGIGTGVGANALIARALGQGDREKAGAAAGNALTLMGIIYAVCLLFGAFGAGAYIGSQTSDSIALAMGSQYLRICCMASFGILFFSVFEKTLQATGRSLYSTIAQVAGALTNIVLDPIMIYGLLGCPKLGVEGAAWATVLGQIASLALAAVFHFRLNRELPFRRKALRLRRSIVGEIYSIGVPAIIAQGAMSVMNYCVNLIFGSLDSSYVTAYGIVYKIQQFVLFAAFGLRDAITPIVSFSYGMQNAKRIREGVRCGLMYTSVLMLVCTAAVEILAQPLAGIFSLSAGTMGLCVTGLRVLAVSFVFAGANIAIQGVFQATEGGVQSLLVSLLRQLIFVLPAAWLFARLLPAGVWLAFPIAEVLTAVIAAVLLRHTAGKGRLSQQDYAASLSK</sequence>
<dbReference type="RefSeq" id="WP_227601150.1">
    <property type="nucleotide sequence ID" value="NZ_JAJEPX010000049.1"/>
</dbReference>
<dbReference type="NCBIfam" id="TIGR00797">
    <property type="entry name" value="matE"/>
    <property type="match status" value="1"/>
</dbReference>
<dbReference type="GeneID" id="98661216"/>
<keyword evidence="6 7" id="KW-0472">Membrane</keyword>
<dbReference type="Proteomes" id="UP001298753">
    <property type="component" value="Unassembled WGS sequence"/>
</dbReference>
<comment type="caution">
    <text evidence="8">The sequence shown here is derived from an EMBL/GenBank/DDBJ whole genome shotgun (WGS) entry which is preliminary data.</text>
</comment>
<evidence type="ECO:0000256" key="3">
    <source>
        <dbReference type="ARBA" id="ARBA00022475"/>
    </source>
</evidence>
<feature type="transmembrane region" description="Helical" evidence="7">
    <location>
        <begin position="59"/>
        <end position="83"/>
    </location>
</feature>
<dbReference type="Pfam" id="PF01554">
    <property type="entry name" value="MatE"/>
    <property type="match status" value="2"/>
</dbReference>
<dbReference type="InterPro" id="IPR048279">
    <property type="entry name" value="MdtK-like"/>
</dbReference>
<dbReference type="GO" id="GO:0042910">
    <property type="term" value="F:xenobiotic transmembrane transporter activity"/>
    <property type="evidence" value="ECO:0007669"/>
    <property type="project" value="InterPro"/>
</dbReference>
<name>A0AAW4W2W5_9FIRM</name>
<accession>A0AAW4W2W5</accession>
<gene>
    <name evidence="8" type="ORF">LKD22_11390</name>
</gene>
<comment type="subcellular location">
    <subcellularLocation>
        <location evidence="1">Cell membrane</location>
        <topology evidence="1">Multi-pass membrane protein</topology>
    </subcellularLocation>
</comment>
<feature type="transmembrane region" description="Helical" evidence="7">
    <location>
        <begin position="397"/>
        <end position="416"/>
    </location>
</feature>
<feature type="transmembrane region" description="Helical" evidence="7">
    <location>
        <begin position="20"/>
        <end position="39"/>
    </location>
</feature>
<evidence type="ECO:0000256" key="5">
    <source>
        <dbReference type="ARBA" id="ARBA00022989"/>
    </source>
</evidence>
<keyword evidence="5 7" id="KW-1133">Transmembrane helix</keyword>
<evidence type="ECO:0000256" key="4">
    <source>
        <dbReference type="ARBA" id="ARBA00022692"/>
    </source>
</evidence>
<evidence type="ECO:0000256" key="2">
    <source>
        <dbReference type="ARBA" id="ARBA00022448"/>
    </source>
</evidence>
<keyword evidence="9" id="KW-1185">Reference proteome</keyword>
<dbReference type="PANTHER" id="PTHR43549:SF3">
    <property type="entry name" value="MULTIDRUG RESISTANCE PROTEIN YPNP-RELATED"/>
    <property type="match status" value="1"/>
</dbReference>
<evidence type="ECO:0000256" key="7">
    <source>
        <dbReference type="SAM" id="Phobius"/>
    </source>
</evidence>
<dbReference type="AlphaFoldDB" id="A0AAW4W2W5"/>
<feature type="transmembrane region" description="Helical" evidence="7">
    <location>
        <begin position="141"/>
        <end position="158"/>
    </location>
</feature>
<dbReference type="PANTHER" id="PTHR43549">
    <property type="entry name" value="MULTIDRUG RESISTANCE PROTEIN YPNP-RELATED"/>
    <property type="match status" value="1"/>
</dbReference>
<keyword evidence="2" id="KW-0813">Transport</keyword>
<feature type="transmembrane region" description="Helical" evidence="7">
    <location>
        <begin position="422"/>
        <end position="442"/>
    </location>
</feature>
<feature type="transmembrane region" description="Helical" evidence="7">
    <location>
        <begin position="205"/>
        <end position="226"/>
    </location>
</feature>
<evidence type="ECO:0000313" key="8">
    <source>
        <dbReference type="EMBL" id="MCC2177718.1"/>
    </source>
</evidence>
<feature type="transmembrane region" description="Helical" evidence="7">
    <location>
        <begin position="170"/>
        <end position="193"/>
    </location>
</feature>
<dbReference type="InterPro" id="IPR052031">
    <property type="entry name" value="Membrane_Transporter-Flippase"/>
</dbReference>
<feature type="transmembrane region" description="Helical" evidence="7">
    <location>
        <begin position="292"/>
        <end position="314"/>
    </location>
</feature>
<evidence type="ECO:0000256" key="6">
    <source>
        <dbReference type="ARBA" id="ARBA00023136"/>
    </source>
</evidence>
<dbReference type="GO" id="GO:0015297">
    <property type="term" value="F:antiporter activity"/>
    <property type="evidence" value="ECO:0007669"/>
    <property type="project" value="InterPro"/>
</dbReference>
<proteinExistence type="predicted"/>
<keyword evidence="4 7" id="KW-0812">Transmembrane</keyword>
<keyword evidence="3" id="KW-1003">Cell membrane</keyword>
<dbReference type="EMBL" id="JAJEPX010000049">
    <property type="protein sequence ID" value="MCC2177718.1"/>
    <property type="molecule type" value="Genomic_DNA"/>
</dbReference>
<dbReference type="GO" id="GO:0005886">
    <property type="term" value="C:plasma membrane"/>
    <property type="evidence" value="ECO:0007669"/>
    <property type="project" value="UniProtKB-SubCell"/>
</dbReference>
<organism evidence="8 9">
    <name type="scientific">Agathobaculum butyriciproducens</name>
    <dbReference type="NCBI Taxonomy" id="1628085"/>
    <lineage>
        <taxon>Bacteria</taxon>
        <taxon>Bacillati</taxon>
        <taxon>Bacillota</taxon>
        <taxon>Clostridia</taxon>
        <taxon>Eubacteriales</taxon>
        <taxon>Butyricicoccaceae</taxon>
        <taxon>Agathobaculum</taxon>
    </lineage>
</organism>
<reference evidence="8 9" key="1">
    <citation type="submission" date="2021-10" db="EMBL/GenBank/DDBJ databases">
        <title>Anaerobic single-cell dispensing facilitates the cultivation of human gut bacteria.</title>
        <authorList>
            <person name="Afrizal A."/>
        </authorList>
    </citation>
    <scope>NUCLEOTIDE SEQUENCE [LARGE SCALE GENOMIC DNA]</scope>
    <source>
        <strain evidence="8 9">CLA-AA-H270</strain>
    </source>
</reference>
<feature type="transmembrane region" description="Helical" evidence="7">
    <location>
        <begin position="95"/>
        <end position="121"/>
    </location>
</feature>
<feature type="transmembrane region" description="Helical" evidence="7">
    <location>
        <begin position="247"/>
        <end position="272"/>
    </location>
</feature>
<dbReference type="InterPro" id="IPR002528">
    <property type="entry name" value="MATE_fam"/>
</dbReference>
<evidence type="ECO:0000256" key="1">
    <source>
        <dbReference type="ARBA" id="ARBA00004651"/>
    </source>
</evidence>
<feature type="transmembrane region" description="Helical" evidence="7">
    <location>
        <begin position="352"/>
        <end position="376"/>
    </location>
</feature>
<feature type="transmembrane region" description="Helical" evidence="7">
    <location>
        <begin position="326"/>
        <end position="346"/>
    </location>
</feature>